<sequence length="277" mass="31307">MDVLTVSPAVQRLLLDLVAKDTERSTQDSAENPAHSSEADATCDWTPGETKLLLDRYYNYFPQVGPMKKFKNKKCMFAKIAQDIKDVTGSIWTGDQCCTRYKTVCKRKKSACVQNSQSGNSPQLLEYEDELEKIRHLDDCLEPEVVRDSAGVVSQKTSSQPSPASSQSESTDNSSSLSGSCEQKDDDHQKKEKGKRESTSRAHHMTVFLDKIQEIEESKAERKAARQQERERRKLENTRRREEMHSEKMELLRAVLGLKTDKPCALLPPPSAPKNTK</sequence>
<dbReference type="Proteomes" id="UP000821865">
    <property type="component" value="Chromosome 8"/>
</dbReference>
<proteinExistence type="predicted"/>
<comment type="caution">
    <text evidence="1">The sequence shown here is derived from an EMBL/GenBank/DDBJ whole genome shotgun (WGS) entry which is preliminary data.</text>
</comment>
<organism evidence="1 2">
    <name type="scientific">Dermacentor silvarum</name>
    <name type="common">Tick</name>
    <dbReference type="NCBI Taxonomy" id="543639"/>
    <lineage>
        <taxon>Eukaryota</taxon>
        <taxon>Metazoa</taxon>
        <taxon>Ecdysozoa</taxon>
        <taxon>Arthropoda</taxon>
        <taxon>Chelicerata</taxon>
        <taxon>Arachnida</taxon>
        <taxon>Acari</taxon>
        <taxon>Parasitiformes</taxon>
        <taxon>Ixodida</taxon>
        <taxon>Ixodoidea</taxon>
        <taxon>Ixodidae</taxon>
        <taxon>Rhipicephalinae</taxon>
        <taxon>Dermacentor</taxon>
    </lineage>
</organism>
<reference evidence="1" key="1">
    <citation type="submission" date="2020-05" db="EMBL/GenBank/DDBJ databases">
        <title>Large-scale comparative analyses of tick genomes elucidate their genetic diversity and vector capacities.</title>
        <authorList>
            <person name="Jia N."/>
            <person name="Wang J."/>
            <person name="Shi W."/>
            <person name="Du L."/>
            <person name="Sun Y."/>
            <person name="Zhan W."/>
            <person name="Jiang J."/>
            <person name="Wang Q."/>
            <person name="Zhang B."/>
            <person name="Ji P."/>
            <person name="Sakyi L.B."/>
            <person name="Cui X."/>
            <person name="Yuan T."/>
            <person name="Jiang B."/>
            <person name="Yang W."/>
            <person name="Lam T.T.-Y."/>
            <person name="Chang Q."/>
            <person name="Ding S."/>
            <person name="Wang X."/>
            <person name="Zhu J."/>
            <person name="Ruan X."/>
            <person name="Zhao L."/>
            <person name="Wei J."/>
            <person name="Que T."/>
            <person name="Du C."/>
            <person name="Cheng J."/>
            <person name="Dai P."/>
            <person name="Han X."/>
            <person name="Huang E."/>
            <person name="Gao Y."/>
            <person name="Liu J."/>
            <person name="Shao H."/>
            <person name="Ye R."/>
            <person name="Li L."/>
            <person name="Wei W."/>
            <person name="Wang X."/>
            <person name="Wang C."/>
            <person name="Yang T."/>
            <person name="Huo Q."/>
            <person name="Li W."/>
            <person name="Guo W."/>
            <person name="Chen H."/>
            <person name="Zhou L."/>
            <person name="Ni X."/>
            <person name="Tian J."/>
            <person name="Zhou Y."/>
            <person name="Sheng Y."/>
            <person name="Liu T."/>
            <person name="Pan Y."/>
            <person name="Xia L."/>
            <person name="Li J."/>
            <person name="Zhao F."/>
            <person name="Cao W."/>
        </authorList>
    </citation>
    <scope>NUCLEOTIDE SEQUENCE</scope>
    <source>
        <strain evidence="1">Dsil-2018</strain>
    </source>
</reference>
<gene>
    <name evidence="1" type="ORF">HPB49_021598</name>
</gene>
<keyword evidence="2" id="KW-1185">Reference proteome</keyword>
<accession>A0ACB8CB99</accession>
<dbReference type="EMBL" id="CM023477">
    <property type="protein sequence ID" value="KAH7938201.1"/>
    <property type="molecule type" value="Genomic_DNA"/>
</dbReference>
<protein>
    <submittedName>
        <fullName evidence="1">Uncharacterized protein</fullName>
    </submittedName>
</protein>
<evidence type="ECO:0000313" key="1">
    <source>
        <dbReference type="EMBL" id="KAH7938201.1"/>
    </source>
</evidence>
<evidence type="ECO:0000313" key="2">
    <source>
        <dbReference type="Proteomes" id="UP000821865"/>
    </source>
</evidence>
<name>A0ACB8CB99_DERSI</name>